<dbReference type="AlphaFoldDB" id="A0A9P7FMZ1"/>
<feature type="compositionally biased region" description="Polar residues" evidence="1">
    <location>
        <begin position="9"/>
        <end position="20"/>
    </location>
</feature>
<dbReference type="EMBL" id="JABCKV010005957">
    <property type="protein sequence ID" value="KAG5633276.1"/>
    <property type="molecule type" value="Genomic_DNA"/>
</dbReference>
<evidence type="ECO:0000313" key="3">
    <source>
        <dbReference type="Proteomes" id="UP000775547"/>
    </source>
</evidence>
<sequence length="106" mass="11731">MELGLQKAPGSSGTHTSKGPTSGKKAPGNISLKASASGKEHRHRRYAIKISGCSPAVYNVVENRAAYKKLLAHTKLFAEHPRQEEKYYNAIKRMKPFWAEDEATYG</sequence>
<organism evidence="2 3">
    <name type="scientific">Asterophora parasitica</name>
    <dbReference type="NCBI Taxonomy" id="117018"/>
    <lineage>
        <taxon>Eukaryota</taxon>
        <taxon>Fungi</taxon>
        <taxon>Dikarya</taxon>
        <taxon>Basidiomycota</taxon>
        <taxon>Agaricomycotina</taxon>
        <taxon>Agaricomycetes</taxon>
        <taxon>Agaricomycetidae</taxon>
        <taxon>Agaricales</taxon>
        <taxon>Tricholomatineae</taxon>
        <taxon>Lyophyllaceae</taxon>
        <taxon>Asterophora</taxon>
    </lineage>
</organism>
<dbReference type="Proteomes" id="UP000775547">
    <property type="component" value="Unassembled WGS sequence"/>
</dbReference>
<dbReference type="OrthoDB" id="3068802at2759"/>
<name>A0A9P7FMZ1_9AGAR</name>
<keyword evidence="3" id="KW-1185">Reference proteome</keyword>
<feature type="region of interest" description="Disordered" evidence="1">
    <location>
        <begin position="1"/>
        <end position="43"/>
    </location>
</feature>
<reference evidence="2" key="1">
    <citation type="submission" date="2020-07" db="EMBL/GenBank/DDBJ databases">
        <authorList>
            <person name="Nieuwenhuis M."/>
            <person name="Van De Peppel L.J.J."/>
        </authorList>
    </citation>
    <scope>NUCLEOTIDE SEQUENCE</scope>
    <source>
        <strain evidence="2">AP01</strain>
        <tissue evidence="2">Mycelium</tissue>
    </source>
</reference>
<proteinExistence type="predicted"/>
<reference evidence="2" key="2">
    <citation type="submission" date="2021-10" db="EMBL/GenBank/DDBJ databases">
        <title>Phylogenomics reveals ancestral predisposition of the termite-cultivated fungus Termitomyces towards a domesticated lifestyle.</title>
        <authorList>
            <person name="Auxier B."/>
            <person name="Grum-Grzhimaylo A."/>
            <person name="Cardenas M.E."/>
            <person name="Lodge J.D."/>
            <person name="Laessoe T."/>
            <person name="Pedersen O."/>
            <person name="Smith M.E."/>
            <person name="Kuyper T.W."/>
            <person name="Franco-Molano E.A."/>
            <person name="Baroni T.J."/>
            <person name="Aanen D.K."/>
        </authorList>
    </citation>
    <scope>NUCLEOTIDE SEQUENCE</scope>
    <source>
        <strain evidence="2">AP01</strain>
        <tissue evidence="2">Mycelium</tissue>
    </source>
</reference>
<protein>
    <submittedName>
        <fullName evidence="2">Uncharacterized protein</fullName>
    </submittedName>
</protein>
<evidence type="ECO:0000256" key="1">
    <source>
        <dbReference type="SAM" id="MobiDB-lite"/>
    </source>
</evidence>
<feature type="non-terminal residue" evidence="2">
    <location>
        <position position="106"/>
    </location>
</feature>
<evidence type="ECO:0000313" key="2">
    <source>
        <dbReference type="EMBL" id="KAG5633276.1"/>
    </source>
</evidence>
<accession>A0A9P7FMZ1</accession>
<gene>
    <name evidence="2" type="ORF">DXG03_007709</name>
</gene>
<comment type="caution">
    <text evidence="2">The sequence shown here is derived from an EMBL/GenBank/DDBJ whole genome shotgun (WGS) entry which is preliminary data.</text>
</comment>